<evidence type="ECO:0000313" key="4">
    <source>
        <dbReference type="EMBL" id="CAE0822014.1"/>
    </source>
</evidence>
<dbReference type="AlphaFoldDB" id="A0A7S4G198"/>
<keyword evidence="1" id="KW-0833">Ubl conjugation pathway</keyword>
<name>A0A7S4G198_9EUGL</name>
<evidence type="ECO:0000256" key="2">
    <source>
        <dbReference type="ARBA" id="ARBA00022801"/>
    </source>
</evidence>
<dbReference type="InterPro" id="IPR052398">
    <property type="entry name" value="Ubiquitin_hydrolase_53/54"/>
</dbReference>
<evidence type="ECO:0000259" key="3">
    <source>
        <dbReference type="Pfam" id="PF00443"/>
    </source>
</evidence>
<dbReference type="InterPro" id="IPR038765">
    <property type="entry name" value="Papain-like_cys_pep_sf"/>
</dbReference>
<reference evidence="4" key="1">
    <citation type="submission" date="2021-01" db="EMBL/GenBank/DDBJ databases">
        <authorList>
            <person name="Corre E."/>
            <person name="Pelletier E."/>
            <person name="Niang G."/>
            <person name="Scheremetjew M."/>
            <person name="Finn R."/>
            <person name="Kale V."/>
            <person name="Holt S."/>
            <person name="Cochrane G."/>
            <person name="Meng A."/>
            <person name="Brown T."/>
            <person name="Cohen L."/>
        </authorList>
    </citation>
    <scope>NUCLEOTIDE SEQUENCE</scope>
    <source>
        <strain evidence="4">CCMP1594</strain>
    </source>
</reference>
<evidence type="ECO:0000256" key="1">
    <source>
        <dbReference type="ARBA" id="ARBA00022786"/>
    </source>
</evidence>
<accession>A0A7S4G198</accession>
<dbReference type="Pfam" id="PF00443">
    <property type="entry name" value="UCH"/>
    <property type="match status" value="1"/>
</dbReference>
<organism evidence="4">
    <name type="scientific">Eutreptiella gymnastica</name>
    <dbReference type="NCBI Taxonomy" id="73025"/>
    <lineage>
        <taxon>Eukaryota</taxon>
        <taxon>Discoba</taxon>
        <taxon>Euglenozoa</taxon>
        <taxon>Euglenida</taxon>
        <taxon>Spirocuta</taxon>
        <taxon>Euglenophyceae</taxon>
        <taxon>Eutreptiales</taxon>
        <taxon>Eutreptiaceae</taxon>
        <taxon>Eutreptiella</taxon>
    </lineage>
</organism>
<dbReference type="EMBL" id="HBJA01095913">
    <property type="protein sequence ID" value="CAE0822014.1"/>
    <property type="molecule type" value="Transcribed_RNA"/>
</dbReference>
<dbReference type="CDD" id="cd02257">
    <property type="entry name" value="Peptidase_C19"/>
    <property type="match status" value="1"/>
</dbReference>
<feature type="domain" description="Peptidase C19 ubiquitin carboxyl-terminal hydrolase" evidence="3">
    <location>
        <begin position="75"/>
        <end position="154"/>
    </location>
</feature>
<sequence>MVGEGDFEDRLRGHFESEARTCEHCLKASPPKTSDLLVEKYLCTTPPIFAFVVAWVEDCASKEHLSDIADGLAPQIRLNKVYRAVGAGQKQKPTPYQIVGMICFYGRHYTSFFYNQQLQKWVFIDDSSVRPVGDWSDVKQNMIDGRHMPLVLFYSQKSPVR</sequence>
<keyword evidence="2" id="KW-0378">Hydrolase</keyword>
<dbReference type="GO" id="GO:0004843">
    <property type="term" value="F:cysteine-type deubiquitinase activity"/>
    <property type="evidence" value="ECO:0007669"/>
    <property type="project" value="InterPro"/>
</dbReference>
<protein>
    <recommendedName>
        <fullName evidence="3">Peptidase C19 ubiquitin carboxyl-terminal hydrolase domain-containing protein</fullName>
    </recommendedName>
</protein>
<dbReference type="InterPro" id="IPR001394">
    <property type="entry name" value="Peptidase_C19_UCH"/>
</dbReference>
<dbReference type="GO" id="GO:0016579">
    <property type="term" value="P:protein deubiquitination"/>
    <property type="evidence" value="ECO:0007669"/>
    <property type="project" value="InterPro"/>
</dbReference>
<gene>
    <name evidence="4" type="ORF">EGYM00163_LOCUS33211</name>
</gene>
<dbReference type="PANTHER" id="PTHR22975:SF9">
    <property type="entry name" value="ECHINUS SPLICE FORM 3"/>
    <property type="match status" value="1"/>
</dbReference>
<dbReference type="PANTHER" id="PTHR22975">
    <property type="entry name" value="UBIQUITIN SPECIFIC PROTEINASE"/>
    <property type="match status" value="1"/>
</dbReference>
<dbReference type="SUPFAM" id="SSF54001">
    <property type="entry name" value="Cysteine proteinases"/>
    <property type="match status" value="1"/>
</dbReference>
<dbReference type="Gene3D" id="3.90.70.10">
    <property type="entry name" value="Cysteine proteinases"/>
    <property type="match status" value="1"/>
</dbReference>
<proteinExistence type="predicted"/>